<protein>
    <submittedName>
        <fullName evidence="1">Uncharacterized protein</fullName>
    </submittedName>
</protein>
<name>A0A0A9DE72_ARUDO</name>
<organism evidence="1">
    <name type="scientific">Arundo donax</name>
    <name type="common">Giant reed</name>
    <name type="synonym">Donax arundinaceus</name>
    <dbReference type="NCBI Taxonomy" id="35708"/>
    <lineage>
        <taxon>Eukaryota</taxon>
        <taxon>Viridiplantae</taxon>
        <taxon>Streptophyta</taxon>
        <taxon>Embryophyta</taxon>
        <taxon>Tracheophyta</taxon>
        <taxon>Spermatophyta</taxon>
        <taxon>Magnoliopsida</taxon>
        <taxon>Liliopsida</taxon>
        <taxon>Poales</taxon>
        <taxon>Poaceae</taxon>
        <taxon>PACMAD clade</taxon>
        <taxon>Arundinoideae</taxon>
        <taxon>Arundineae</taxon>
        <taxon>Arundo</taxon>
    </lineage>
</organism>
<sequence>MRGHQTCNRPHLSWYTTTDMKVKILLLYFNYIKKVSGFSTIAVTSDHPIIAHERMTSPQVYIQRSARTTSSM</sequence>
<evidence type="ECO:0000313" key="1">
    <source>
        <dbReference type="EMBL" id="JAD86894.1"/>
    </source>
</evidence>
<reference evidence="1" key="2">
    <citation type="journal article" date="2015" name="Data Brief">
        <title>Shoot transcriptome of the giant reed, Arundo donax.</title>
        <authorList>
            <person name="Barrero R.A."/>
            <person name="Guerrero F.D."/>
            <person name="Moolhuijzen P."/>
            <person name="Goolsby J.A."/>
            <person name="Tidwell J."/>
            <person name="Bellgard S.E."/>
            <person name="Bellgard M.I."/>
        </authorList>
    </citation>
    <scope>NUCLEOTIDE SEQUENCE</scope>
    <source>
        <tissue evidence="1">Shoot tissue taken approximately 20 cm above the soil surface</tissue>
    </source>
</reference>
<proteinExistence type="predicted"/>
<accession>A0A0A9DE72</accession>
<dbReference type="AlphaFoldDB" id="A0A0A9DE72"/>
<reference evidence="1" key="1">
    <citation type="submission" date="2014-09" db="EMBL/GenBank/DDBJ databases">
        <authorList>
            <person name="Magalhaes I.L.F."/>
            <person name="Oliveira U."/>
            <person name="Santos F.R."/>
            <person name="Vidigal T.H.D.A."/>
            <person name="Brescovit A.D."/>
            <person name="Santos A.J."/>
        </authorList>
    </citation>
    <scope>NUCLEOTIDE SEQUENCE</scope>
    <source>
        <tissue evidence="1">Shoot tissue taken approximately 20 cm above the soil surface</tissue>
    </source>
</reference>
<dbReference type="EMBL" id="GBRH01211001">
    <property type="protein sequence ID" value="JAD86894.1"/>
    <property type="molecule type" value="Transcribed_RNA"/>
</dbReference>